<reference evidence="3" key="1">
    <citation type="submission" date="2024-02" db="UniProtKB">
        <authorList>
            <consortium name="WormBaseParasite"/>
        </authorList>
    </citation>
    <scope>IDENTIFICATION</scope>
</reference>
<feature type="transmembrane region" description="Helical" evidence="1">
    <location>
        <begin position="97"/>
        <end position="119"/>
    </location>
</feature>
<feature type="transmembrane region" description="Helical" evidence="1">
    <location>
        <begin position="68"/>
        <end position="91"/>
    </location>
</feature>
<keyword evidence="1" id="KW-0812">Transmembrane</keyword>
<keyword evidence="2" id="KW-1185">Reference proteome</keyword>
<feature type="transmembrane region" description="Helical" evidence="1">
    <location>
        <begin position="380"/>
        <end position="405"/>
    </location>
</feature>
<keyword evidence="1" id="KW-1133">Transmembrane helix</keyword>
<dbReference type="AlphaFoldDB" id="A0AAF3J4W9"/>
<protein>
    <submittedName>
        <fullName evidence="3">Gustatory receptor</fullName>
    </submittedName>
</protein>
<feature type="transmembrane region" description="Helical" evidence="1">
    <location>
        <begin position="205"/>
        <end position="229"/>
    </location>
</feature>
<feature type="transmembrane region" description="Helical" evidence="1">
    <location>
        <begin position="313"/>
        <end position="336"/>
    </location>
</feature>
<dbReference type="Proteomes" id="UP000887575">
    <property type="component" value="Unassembled WGS sequence"/>
</dbReference>
<accession>A0AAF3J4W9</accession>
<sequence>MKQERKWSYNTAQQFTLEMGLFGYEKADSRFHWRELRRRIRQYNIFTRLLWLRFKRGDSFWIKRRNSLLMITICIISIALTIHDLSIVFYGPTNATSMGILMIIWNFHSSFSMVCLFYWQRYGSIERFLQCFSESDLGVEAFRERSSSSYRRTMIRFCAFTGTILFMMIAQFFVHLLGHFFIYFAELHREMINETERIFMQGWMLNVRMIVYSILFPLDLMVIHLYVTLSKALYYEMKSFNWLLRELTLKRDLKSELQDLICKHSRLIATIKQFNNVFAIYAFLMVGSTIPTFLFSIIQIGETRLHNLNEFLSALPSLLFCIYGFYAWTVVPALLYEEINDSKSIFCMNVKVWESQDQEVRAEARTLAIHLDQPELGVSLWGFAILSKTSILTTFSVLLTFWALLTEFHMKRIEERSINDTEAMK</sequence>
<feature type="transmembrane region" description="Helical" evidence="1">
    <location>
        <begin position="278"/>
        <end position="301"/>
    </location>
</feature>
<name>A0AAF3J4W9_9BILA</name>
<evidence type="ECO:0000313" key="2">
    <source>
        <dbReference type="Proteomes" id="UP000887575"/>
    </source>
</evidence>
<dbReference type="WBParaSite" id="MBELARI_LOCUS16392">
    <property type="protein sequence ID" value="MBELARI_LOCUS16392"/>
    <property type="gene ID" value="MBELARI_LOCUS16392"/>
</dbReference>
<dbReference type="PANTHER" id="PTHR34492:SF2">
    <property type="entry name" value="G PROTEIN-COUPLED RECEPTOR"/>
    <property type="match status" value="1"/>
</dbReference>
<keyword evidence="1" id="KW-0472">Membrane</keyword>
<proteinExistence type="predicted"/>
<evidence type="ECO:0000256" key="1">
    <source>
        <dbReference type="SAM" id="Phobius"/>
    </source>
</evidence>
<feature type="transmembrane region" description="Helical" evidence="1">
    <location>
        <begin position="157"/>
        <end position="185"/>
    </location>
</feature>
<dbReference type="PANTHER" id="PTHR34492">
    <property type="entry name" value="GUSTATORY RECEPTOR FAMILY"/>
    <property type="match status" value="1"/>
</dbReference>
<organism evidence="2 3">
    <name type="scientific">Mesorhabditis belari</name>
    <dbReference type="NCBI Taxonomy" id="2138241"/>
    <lineage>
        <taxon>Eukaryota</taxon>
        <taxon>Metazoa</taxon>
        <taxon>Ecdysozoa</taxon>
        <taxon>Nematoda</taxon>
        <taxon>Chromadorea</taxon>
        <taxon>Rhabditida</taxon>
        <taxon>Rhabditina</taxon>
        <taxon>Rhabditomorpha</taxon>
        <taxon>Rhabditoidea</taxon>
        <taxon>Rhabditidae</taxon>
        <taxon>Mesorhabditinae</taxon>
        <taxon>Mesorhabditis</taxon>
    </lineage>
</organism>
<evidence type="ECO:0000313" key="3">
    <source>
        <dbReference type="WBParaSite" id="MBELARI_LOCUS16392"/>
    </source>
</evidence>